<dbReference type="EMBL" id="JANPWB010000012">
    <property type="protein sequence ID" value="KAJ1117386.1"/>
    <property type="molecule type" value="Genomic_DNA"/>
</dbReference>
<dbReference type="Proteomes" id="UP001066276">
    <property type="component" value="Chromosome 8"/>
</dbReference>
<organism evidence="2 3">
    <name type="scientific">Pleurodeles waltl</name>
    <name type="common">Iberian ribbed newt</name>
    <dbReference type="NCBI Taxonomy" id="8319"/>
    <lineage>
        <taxon>Eukaryota</taxon>
        <taxon>Metazoa</taxon>
        <taxon>Chordata</taxon>
        <taxon>Craniata</taxon>
        <taxon>Vertebrata</taxon>
        <taxon>Euteleostomi</taxon>
        <taxon>Amphibia</taxon>
        <taxon>Batrachia</taxon>
        <taxon>Caudata</taxon>
        <taxon>Salamandroidea</taxon>
        <taxon>Salamandridae</taxon>
        <taxon>Pleurodelinae</taxon>
        <taxon>Pleurodeles</taxon>
    </lineage>
</organism>
<sequence>MRIPANRHTLRGLSTIPNPDHEETEPCGCRPNTTQGPRAGGPGIQLVPSGLGTAATPLGANLSAMVTALSIEVEAMAGNAAAGSLVGVAYASSMGLRESETRA</sequence>
<evidence type="ECO:0000313" key="2">
    <source>
        <dbReference type="EMBL" id="KAJ1117386.1"/>
    </source>
</evidence>
<feature type="region of interest" description="Disordered" evidence="1">
    <location>
        <begin position="1"/>
        <end position="43"/>
    </location>
</feature>
<name>A0AAV7NPG1_PLEWA</name>
<keyword evidence="3" id="KW-1185">Reference proteome</keyword>
<evidence type="ECO:0000313" key="3">
    <source>
        <dbReference type="Proteomes" id="UP001066276"/>
    </source>
</evidence>
<reference evidence="2" key="1">
    <citation type="journal article" date="2022" name="bioRxiv">
        <title>Sequencing and chromosome-scale assembly of the giantPleurodeles waltlgenome.</title>
        <authorList>
            <person name="Brown T."/>
            <person name="Elewa A."/>
            <person name="Iarovenko S."/>
            <person name="Subramanian E."/>
            <person name="Araus A.J."/>
            <person name="Petzold A."/>
            <person name="Susuki M."/>
            <person name="Suzuki K.-i.T."/>
            <person name="Hayashi T."/>
            <person name="Toyoda A."/>
            <person name="Oliveira C."/>
            <person name="Osipova E."/>
            <person name="Leigh N.D."/>
            <person name="Simon A."/>
            <person name="Yun M.H."/>
        </authorList>
    </citation>
    <scope>NUCLEOTIDE SEQUENCE</scope>
    <source>
        <strain evidence="2">20211129_DDA</strain>
        <tissue evidence="2">Liver</tissue>
    </source>
</reference>
<protein>
    <submittedName>
        <fullName evidence="2">Uncharacterized protein</fullName>
    </submittedName>
</protein>
<accession>A0AAV7NPG1</accession>
<gene>
    <name evidence="2" type="ORF">NDU88_005586</name>
</gene>
<proteinExistence type="predicted"/>
<comment type="caution">
    <text evidence="2">The sequence shown here is derived from an EMBL/GenBank/DDBJ whole genome shotgun (WGS) entry which is preliminary data.</text>
</comment>
<dbReference type="AlphaFoldDB" id="A0AAV7NPG1"/>
<evidence type="ECO:0000256" key="1">
    <source>
        <dbReference type="SAM" id="MobiDB-lite"/>
    </source>
</evidence>